<dbReference type="EMBL" id="AAGW02058064">
    <property type="status" value="NOT_ANNOTATED_CDS"/>
    <property type="molecule type" value="Genomic_DNA"/>
</dbReference>
<protein>
    <submittedName>
        <fullName evidence="1">Uncharacterized protein</fullName>
    </submittedName>
</protein>
<reference evidence="1" key="3">
    <citation type="submission" date="2025-09" db="UniProtKB">
        <authorList>
            <consortium name="Ensembl"/>
        </authorList>
    </citation>
    <scope>IDENTIFICATION</scope>
    <source>
        <strain evidence="1">Thorbecke</strain>
    </source>
</reference>
<dbReference type="Proteomes" id="UP000001811">
    <property type="component" value="Chromosome 7"/>
</dbReference>
<reference evidence="1" key="2">
    <citation type="submission" date="2025-08" db="UniProtKB">
        <authorList>
            <consortium name="Ensembl"/>
        </authorList>
    </citation>
    <scope>IDENTIFICATION</scope>
    <source>
        <strain evidence="1">Thorbecke</strain>
    </source>
</reference>
<dbReference type="AlphaFoldDB" id="A0A5F9D1Q6"/>
<dbReference type="STRING" id="9986.ENSOCUP00000040058"/>
<evidence type="ECO:0000313" key="1">
    <source>
        <dbReference type="Ensembl" id="ENSOCUP00000040058.1"/>
    </source>
</evidence>
<accession>A0A5F9D1Q6</accession>
<evidence type="ECO:0000313" key="2">
    <source>
        <dbReference type="Proteomes" id="UP000001811"/>
    </source>
</evidence>
<name>A0A5F9D1Q6_RABIT</name>
<dbReference type="InParanoid" id="A0A5F9D1Q6"/>
<organism evidence="1 2">
    <name type="scientific">Oryctolagus cuniculus</name>
    <name type="common">Rabbit</name>
    <dbReference type="NCBI Taxonomy" id="9986"/>
    <lineage>
        <taxon>Eukaryota</taxon>
        <taxon>Metazoa</taxon>
        <taxon>Chordata</taxon>
        <taxon>Craniata</taxon>
        <taxon>Vertebrata</taxon>
        <taxon>Euteleostomi</taxon>
        <taxon>Mammalia</taxon>
        <taxon>Eutheria</taxon>
        <taxon>Euarchontoglires</taxon>
        <taxon>Glires</taxon>
        <taxon>Lagomorpha</taxon>
        <taxon>Leporidae</taxon>
        <taxon>Oryctolagus</taxon>
    </lineage>
</organism>
<proteinExistence type="predicted"/>
<sequence>GKSTTLAIQAAAQQGYSAYTAQSTQEYAQTSQAHGQQSYEIYGQPTDVSYSQAQTTETYGQMAYATSYRQPPTGYTTPTAPQAYSQSVLHRTTILSFYQLLLFPAN</sequence>
<dbReference type="GeneTree" id="ENSGT00940000154191"/>
<dbReference type="Bgee" id="ENSOCUG00000034930">
    <property type="expression patterns" value="Expressed in skin of back and 1 other cell type or tissue"/>
</dbReference>
<keyword evidence="2" id="KW-1185">Reference proteome</keyword>
<reference evidence="1 2" key="1">
    <citation type="journal article" date="2011" name="Nature">
        <title>A high-resolution map of human evolutionary constraint using 29 mammals.</title>
        <authorList>
            <person name="Lindblad-Toh K."/>
            <person name="Garber M."/>
            <person name="Zuk O."/>
            <person name="Lin M.F."/>
            <person name="Parker B.J."/>
            <person name="Washietl S."/>
            <person name="Kheradpour P."/>
            <person name="Ernst J."/>
            <person name="Jordan G."/>
            <person name="Mauceli E."/>
            <person name="Ward L.D."/>
            <person name="Lowe C.B."/>
            <person name="Holloway A.K."/>
            <person name="Clamp M."/>
            <person name="Gnerre S."/>
            <person name="Alfoldi J."/>
            <person name="Beal K."/>
            <person name="Chang J."/>
            <person name="Clawson H."/>
            <person name="Cuff J."/>
            <person name="Di Palma F."/>
            <person name="Fitzgerald S."/>
            <person name="Flicek P."/>
            <person name="Guttman M."/>
            <person name="Hubisz M.J."/>
            <person name="Jaffe D.B."/>
            <person name="Jungreis I."/>
            <person name="Kent W.J."/>
            <person name="Kostka D."/>
            <person name="Lara M."/>
            <person name="Martins A.L."/>
            <person name="Massingham T."/>
            <person name="Moltke I."/>
            <person name="Raney B.J."/>
            <person name="Rasmussen M.D."/>
            <person name="Robinson J."/>
            <person name="Stark A."/>
            <person name="Vilella A.J."/>
            <person name="Wen J."/>
            <person name="Xie X."/>
            <person name="Zody M.C."/>
            <person name="Baldwin J."/>
            <person name="Bloom T."/>
            <person name="Chin C.W."/>
            <person name="Heiman D."/>
            <person name="Nicol R."/>
            <person name="Nusbaum C."/>
            <person name="Young S."/>
            <person name="Wilkinson J."/>
            <person name="Worley K.C."/>
            <person name="Kovar C.L."/>
            <person name="Muzny D.M."/>
            <person name="Gibbs R.A."/>
            <person name="Cree A."/>
            <person name="Dihn H.H."/>
            <person name="Fowler G."/>
            <person name="Jhangiani S."/>
            <person name="Joshi V."/>
            <person name="Lee S."/>
            <person name="Lewis L.R."/>
            <person name="Nazareth L.V."/>
            <person name="Okwuonu G."/>
            <person name="Santibanez J."/>
            <person name="Warren W.C."/>
            <person name="Mardis E.R."/>
            <person name="Weinstock G.M."/>
            <person name="Wilson R.K."/>
            <person name="Delehaunty K."/>
            <person name="Dooling D."/>
            <person name="Fronik C."/>
            <person name="Fulton L."/>
            <person name="Fulton B."/>
            <person name="Graves T."/>
            <person name="Minx P."/>
            <person name="Sodergren E."/>
            <person name="Birney E."/>
            <person name="Margulies E.H."/>
            <person name="Herrero J."/>
            <person name="Green E.D."/>
            <person name="Haussler D."/>
            <person name="Siepel A."/>
            <person name="Goldman N."/>
            <person name="Pollard K.S."/>
            <person name="Pedersen J.S."/>
            <person name="Lander E.S."/>
            <person name="Kellis M."/>
        </authorList>
    </citation>
    <scope>NUCLEOTIDE SEQUENCE [LARGE SCALE GENOMIC DNA]</scope>
    <source>
        <strain evidence="1 2">Thorbecke inbred</strain>
    </source>
</reference>
<dbReference type="Ensembl" id="ENSOCUT00000044998.1">
    <property type="protein sequence ID" value="ENSOCUP00000040058.1"/>
    <property type="gene ID" value="ENSOCUG00000034930.1"/>
</dbReference>